<evidence type="ECO:0000256" key="13">
    <source>
        <dbReference type="ARBA" id="ARBA00023136"/>
    </source>
</evidence>
<name>A0A0L7LTQ9_OPEBR</name>
<evidence type="ECO:0000256" key="17">
    <source>
        <dbReference type="SAM" id="Phobius"/>
    </source>
</evidence>
<dbReference type="InterPro" id="IPR019329">
    <property type="entry name" value="NADH_UbQ_OxRdtase_ESSS_su"/>
</dbReference>
<keyword evidence="18" id="KW-0830">Ubiquinone</keyword>
<sequence length="144" mass="16387">MAALLKLRHMPVMQRCAWNHINKLSREISTSKKNSDSATASACESSTEDKNWVSYGFDFKSKEEDTNAHHSSFFFSVTLCLVFGGFAWAYAPDVHMRDWAQREAFLELRRREKAGLPLIDPNYINPKSVSLPSESDLSDVEIII</sequence>
<evidence type="ECO:0000313" key="18">
    <source>
        <dbReference type="EMBL" id="KOB78850.1"/>
    </source>
</evidence>
<dbReference type="EMBL" id="JTDY01000103">
    <property type="protein sequence ID" value="KOB78850.1"/>
    <property type="molecule type" value="Genomic_DNA"/>
</dbReference>
<evidence type="ECO:0000256" key="16">
    <source>
        <dbReference type="ARBA" id="ARBA00046528"/>
    </source>
</evidence>
<gene>
    <name evidence="18" type="ORF">OBRU01_01358</name>
</gene>
<organism evidence="18 19">
    <name type="scientific">Operophtera brumata</name>
    <name type="common">Winter moth</name>
    <name type="synonym">Phalaena brumata</name>
    <dbReference type="NCBI Taxonomy" id="104452"/>
    <lineage>
        <taxon>Eukaryota</taxon>
        <taxon>Metazoa</taxon>
        <taxon>Ecdysozoa</taxon>
        <taxon>Arthropoda</taxon>
        <taxon>Hexapoda</taxon>
        <taxon>Insecta</taxon>
        <taxon>Pterygota</taxon>
        <taxon>Neoptera</taxon>
        <taxon>Endopterygota</taxon>
        <taxon>Lepidoptera</taxon>
        <taxon>Glossata</taxon>
        <taxon>Ditrysia</taxon>
        <taxon>Geometroidea</taxon>
        <taxon>Geometridae</taxon>
        <taxon>Larentiinae</taxon>
        <taxon>Operophtera</taxon>
    </lineage>
</organism>
<keyword evidence="5" id="KW-0813">Transport</keyword>
<dbReference type="PANTHER" id="PTHR13327">
    <property type="entry name" value="NADH-UBIQUINONE OXIDOREDUCTASE ESSS SUBUNIT, MITOCHONDRIAL PRECURSOR"/>
    <property type="match status" value="1"/>
</dbReference>
<evidence type="ECO:0000256" key="1">
    <source>
        <dbReference type="ARBA" id="ARBA00003195"/>
    </source>
</evidence>
<evidence type="ECO:0000256" key="4">
    <source>
        <dbReference type="ARBA" id="ARBA00018632"/>
    </source>
</evidence>
<accession>A0A0L7LTQ9</accession>
<evidence type="ECO:0000256" key="5">
    <source>
        <dbReference type="ARBA" id="ARBA00022448"/>
    </source>
</evidence>
<keyword evidence="13 17" id="KW-0472">Membrane</keyword>
<comment type="caution">
    <text evidence="18">The sequence shown here is derived from an EMBL/GenBank/DDBJ whole genome shotgun (WGS) entry which is preliminary data.</text>
</comment>
<dbReference type="PANTHER" id="PTHR13327:SF0">
    <property type="entry name" value="NADH DEHYDROGENASE [UBIQUINONE] 1 BETA SUBCOMPLEX SUBUNIT 11, MITOCHONDRIAL"/>
    <property type="match status" value="1"/>
</dbReference>
<keyword evidence="19" id="KW-1185">Reference proteome</keyword>
<comment type="similarity">
    <text evidence="3">Belongs to the complex I NDUFB11 subunit family.</text>
</comment>
<evidence type="ECO:0000313" key="19">
    <source>
        <dbReference type="Proteomes" id="UP000037510"/>
    </source>
</evidence>
<evidence type="ECO:0000256" key="9">
    <source>
        <dbReference type="ARBA" id="ARBA00022946"/>
    </source>
</evidence>
<dbReference type="STRING" id="104452.A0A0L7LTQ9"/>
<protein>
    <recommendedName>
        <fullName evidence="4">NADH dehydrogenase [ubiquinone] 1 beta subcomplex subunit 11, mitochondrial</fullName>
    </recommendedName>
    <alternativeName>
        <fullName evidence="15">Complex I-ESSS</fullName>
    </alternativeName>
    <alternativeName>
        <fullName evidence="14">NADH-ubiquinone oxidoreductase ESSS subunit</fullName>
    </alternativeName>
</protein>
<evidence type="ECO:0000256" key="12">
    <source>
        <dbReference type="ARBA" id="ARBA00023128"/>
    </source>
</evidence>
<dbReference type="Proteomes" id="UP000037510">
    <property type="component" value="Unassembled WGS sequence"/>
</dbReference>
<dbReference type="GO" id="GO:0005743">
    <property type="term" value="C:mitochondrial inner membrane"/>
    <property type="evidence" value="ECO:0007669"/>
    <property type="project" value="UniProtKB-SubCell"/>
</dbReference>
<comment type="subcellular location">
    <subcellularLocation>
        <location evidence="2">Mitochondrion inner membrane</location>
        <topology evidence="2">Single-pass membrane protein</topology>
    </subcellularLocation>
</comment>
<evidence type="ECO:0000256" key="11">
    <source>
        <dbReference type="ARBA" id="ARBA00022989"/>
    </source>
</evidence>
<keyword evidence="10" id="KW-0249">Electron transport</keyword>
<evidence type="ECO:0000256" key="2">
    <source>
        <dbReference type="ARBA" id="ARBA00004434"/>
    </source>
</evidence>
<dbReference type="AlphaFoldDB" id="A0A0L7LTQ9"/>
<keyword evidence="6" id="KW-0679">Respiratory chain</keyword>
<evidence type="ECO:0000256" key="8">
    <source>
        <dbReference type="ARBA" id="ARBA00022792"/>
    </source>
</evidence>
<evidence type="ECO:0000256" key="14">
    <source>
        <dbReference type="ARBA" id="ARBA00030753"/>
    </source>
</evidence>
<comment type="function">
    <text evidence="1">Accessory subunit of the mitochondrial membrane respiratory chain NADH dehydrogenase (Complex I), that is believed not to be involved in catalysis. Complex I functions in the transfer of electrons from NADH to the respiratory chain. The immediate electron acceptor for the enzyme is believed to be ubiquinone.</text>
</comment>
<comment type="subunit">
    <text evidence="16">Complex I is composed of 45 different subunits. Interacts with BCAP31.</text>
</comment>
<evidence type="ECO:0000256" key="3">
    <source>
        <dbReference type="ARBA" id="ARBA00008915"/>
    </source>
</evidence>
<keyword evidence="9" id="KW-0809">Transit peptide</keyword>
<proteinExistence type="inferred from homology"/>
<reference evidence="18 19" key="1">
    <citation type="journal article" date="2015" name="Genome Biol. Evol.">
        <title>The genome of winter moth (Operophtera brumata) provides a genomic perspective on sexual dimorphism and phenology.</title>
        <authorList>
            <person name="Derks M.F."/>
            <person name="Smit S."/>
            <person name="Salis L."/>
            <person name="Schijlen E."/>
            <person name="Bossers A."/>
            <person name="Mateman C."/>
            <person name="Pijl A.S."/>
            <person name="de Ridder D."/>
            <person name="Groenen M.A."/>
            <person name="Visser M.E."/>
            <person name="Megens H.J."/>
        </authorList>
    </citation>
    <scope>NUCLEOTIDE SEQUENCE [LARGE SCALE GENOMIC DNA]</scope>
    <source>
        <strain evidence="18">WM2013NL</strain>
        <tissue evidence="18">Head and thorax</tissue>
    </source>
</reference>
<dbReference type="OrthoDB" id="5917019at2759"/>
<evidence type="ECO:0000256" key="6">
    <source>
        <dbReference type="ARBA" id="ARBA00022660"/>
    </source>
</evidence>
<evidence type="ECO:0000256" key="10">
    <source>
        <dbReference type="ARBA" id="ARBA00022982"/>
    </source>
</evidence>
<keyword evidence="11 17" id="KW-1133">Transmembrane helix</keyword>
<keyword evidence="8" id="KW-0999">Mitochondrion inner membrane</keyword>
<dbReference type="Pfam" id="PF10183">
    <property type="entry name" value="ESSS"/>
    <property type="match status" value="1"/>
</dbReference>
<keyword evidence="12" id="KW-0496">Mitochondrion</keyword>
<evidence type="ECO:0000256" key="15">
    <source>
        <dbReference type="ARBA" id="ARBA00031387"/>
    </source>
</evidence>
<keyword evidence="7 17" id="KW-0812">Transmembrane</keyword>
<feature type="transmembrane region" description="Helical" evidence="17">
    <location>
        <begin position="73"/>
        <end position="91"/>
    </location>
</feature>
<evidence type="ECO:0000256" key="7">
    <source>
        <dbReference type="ARBA" id="ARBA00022692"/>
    </source>
</evidence>